<evidence type="ECO:0000259" key="9">
    <source>
        <dbReference type="Pfam" id="PF00889"/>
    </source>
</evidence>
<sequence>MGISAALVKELRERTGAGMMECKKALVEVDGDLEAAIESMRKSGQAKADKRAGRVAAEGIIAMHVASDFRKGVMVEVNCETDFVAKGEDFQGFSAHVAKRAFEEGSDSLEDLLDVSMEEDAAMTIEEQRKELMARIGENLTVRRCRNMRSRDGIIGAYLHHGGRIGVLVELSGGGDGNLAKDIAMHIAANRPLCVSEEEIPPETREKERDIFRAQAAASGKPAEIIEKMVTGRMNKFVAEVTLLGQPFVKEPDLSVRKYLAKSGASVVGFTRFEVGEGIEKKTENFADEVMAQVRGKEDE</sequence>
<dbReference type="FunFam" id="1.10.286.20:FF:000001">
    <property type="entry name" value="Elongation factor Ts"/>
    <property type="match status" value="1"/>
</dbReference>
<dbReference type="AlphaFoldDB" id="A0A450YLJ0"/>
<keyword evidence="4 6" id="KW-0251">Elongation factor</keyword>
<dbReference type="SUPFAM" id="SSF54713">
    <property type="entry name" value="Elongation factor Ts (EF-Ts), dimerisation domain"/>
    <property type="match status" value="2"/>
</dbReference>
<comment type="similarity">
    <text evidence="1 6 7">Belongs to the EF-Ts family.</text>
</comment>
<dbReference type="FunFam" id="1.10.8.10:FF:000001">
    <property type="entry name" value="Elongation factor Ts"/>
    <property type="match status" value="1"/>
</dbReference>
<dbReference type="InterPro" id="IPR009060">
    <property type="entry name" value="UBA-like_sf"/>
</dbReference>
<dbReference type="GO" id="GO:0003746">
    <property type="term" value="F:translation elongation factor activity"/>
    <property type="evidence" value="ECO:0007669"/>
    <property type="project" value="UniProtKB-UniRule"/>
</dbReference>
<dbReference type="InterPro" id="IPR036402">
    <property type="entry name" value="EF-Ts_dimer_sf"/>
</dbReference>
<dbReference type="PANTHER" id="PTHR11741:SF0">
    <property type="entry name" value="ELONGATION FACTOR TS, MITOCHONDRIAL"/>
    <property type="match status" value="1"/>
</dbReference>
<evidence type="ECO:0000256" key="7">
    <source>
        <dbReference type="RuleBase" id="RU000642"/>
    </source>
</evidence>
<evidence type="ECO:0000256" key="2">
    <source>
        <dbReference type="ARBA" id="ARBA00016956"/>
    </source>
</evidence>
<dbReference type="Gene3D" id="1.10.286.20">
    <property type="match status" value="1"/>
</dbReference>
<gene>
    <name evidence="6" type="primary">tsf</name>
    <name evidence="10" type="ORF">BECKTC1821D_GA0114238_101238</name>
</gene>
<feature type="region of interest" description="Involved in Mg(2+) ion dislocation from EF-Tu" evidence="6">
    <location>
        <begin position="81"/>
        <end position="84"/>
    </location>
</feature>
<dbReference type="PROSITE" id="PS01126">
    <property type="entry name" value="EF_TS_1"/>
    <property type="match status" value="1"/>
</dbReference>
<protein>
    <recommendedName>
        <fullName evidence="2 6">Elongation factor Ts</fullName>
        <shortName evidence="6">EF-Ts</shortName>
    </recommendedName>
</protein>
<evidence type="ECO:0000256" key="5">
    <source>
        <dbReference type="ARBA" id="ARBA00022917"/>
    </source>
</evidence>
<accession>A0A450YLJ0</accession>
<name>A0A450YLJ0_9GAMM</name>
<dbReference type="PROSITE" id="PS01127">
    <property type="entry name" value="EF_TS_2"/>
    <property type="match status" value="1"/>
</dbReference>
<dbReference type="HAMAP" id="MF_00050">
    <property type="entry name" value="EF_Ts"/>
    <property type="match status" value="1"/>
</dbReference>
<organism evidence="10">
    <name type="scientific">Candidatus Kentrum sp. TC</name>
    <dbReference type="NCBI Taxonomy" id="2126339"/>
    <lineage>
        <taxon>Bacteria</taxon>
        <taxon>Pseudomonadati</taxon>
        <taxon>Pseudomonadota</taxon>
        <taxon>Gammaproteobacteria</taxon>
        <taxon>Candidatus Kentrum</taxon>
    </lineage>
</organism>
<evidence type="ECO:0000256" key="6">
    <source>
        <dbReference type="HAMAP-Rule" id="MF_00050"/>
    </source>
</evidence>
<reference evidence="10" key="1">
    <citation type="submission" date="2019-02" db="EMBL/GenBank/DDBJ databases">
        <authorList>
            <person name="Gruber-Vodicka R. H."/>
            <person name="Seah K. B. B."/>
        </authorList>
    </citation>
    <scope>NUCLEOTIDE SEQUENCE</scope>
    <source>
        <strain evidence="10">BECK_BZ123</strain>
    </source>
</reference>
<keyword evidence="5 6" id="KW-0648">Protein biosynthesis</keyword>
<evidence type="ECO:0000256" key="3">
    <source>
        <dbReference type="ARBA" id="ARBA00022490"/>
    </source>
</evidence>
<keyword evidence="3 6" id="KW-0963">Cytoplasm</keyword>
<comment type="function">
    <text evidence="6 7">Associates with the EF-Tu.GDP complex and induces the exchange of GDP to GTP. It remains bound to the aminoacyl-tRNA.EF-Tu.GTP complex up to the GTP hydrolysis stage on the ribosome.</text>
</comment>
<proteinExistence type="inferred from homology"/>
<dbReference type="InterPro" id="IPR014039">
    <property type="entry name" value="Transl_elong_EFTs/EF1B_dimer"/>
</dbReference>
<dbReference type="InterPro" id="IPR001816">
    <property type="entry name" value="Transl_elong_EFTs/EF1B"/>
</dbReference>
<dbReference type="EMBL" id="CAADFS010000012">
    <property type="protein sequence ID" value="VFK42421.1"/>
    <property type="molecule type" value="Genomic_DNA"/>
</dbReference>
<dbReference type="Gene3D" id="1.10.8.10">
    <property type="entry name" value="DNA helicase RuvA subunit, C-terminal domain"/>
    <property type="match status" value="1"/>
</dbReference>
<dbReference type="PANTHER" id="PTHR11741">
    <property type="entry name" value="ELONGATION FACTOR TS"/>
    <property type="match status" value="1"/>
</dbReference>
<evidence type="ECO:0000256" key="4">
    <source>
        <dbReference type="ARBA" id="ARBA00022768"/>
    </source>
</evidence>
<evidence type="ECO:0000256" key="8">
    <source>
        <dbReference type="RuleBase" id="RU000643"/>
    </source>
</evidence>
<dbReference type="NCBIfam" id="TIGR00116">
    <property type="entry name" value="tsf"/>
    <property type="match status" value="1"/>
</dbReference>
<dbReference type="GO" id="GO:0005737">
    <property type="term" value="C:cytoplasm"/>
    <property type="evidence" value="ECO:0007669"/>
    <property type="project" value="UniProtKB-SubCell"/>
</dbReference>
<comment type="subcellular location">
    <subcellularLocation>
        <location evidence="6 8">Cytoplasm</location>
    </subcellularLocation>
</comment>
<dbReference type="InterPro" id="IPR018101">
    <property type="entry name" value="Transl_elong_Ts_CS"/>
</dbReference>
<evidence type="ECO:0000256" key="1">
    <source>
        <dbReference type="ARBA" id="ARBA00005532"/>
    </source>
</evidence>
<dbReference type="SUPFAM" id="SSF46934">
    <property type="entry name" value="UBA-like"/>
    <property type="match status" value="1"/>
</dbReference>
<dbReference type="Gene3D" id="3.30.479.20">
    <property type="entry name" value="Elongation factor Ts, dimerisation domain"/>
    <property type="match status" value="2"/>
</dbReference>
<evidence type="ECO:0000313" key="10">
    <source>
        <dbReference type="EMBL" id="VFK42421.1"/>
    </source>
</evidence>
<dbReference type="CDD" id="cd14275">
    <property type="entry name" value="UBA_EF-Ts"/>
    <property type="match status" value="1"/>
</dbReference>
<dbReference type="Pfam" id="PF00889">
    <property type="entry name" value="EF_TS"/>
    <property type="match status" value="1"/>
</dbReference>
<feature type="domain" description="Translation elongation factor EFTs/EF1B dimerisation" evidence="9">
    <location>
        <begin position="72"/>
        <end position="277"/>
    </location>
</feature>